<accession>A0A448T088</accession>
<dbReference type="EMBL" id="LR134492">
    <property type="protein sequence ID" value="VEI73382.1"/>
    <property type="molecule type" value="Genomic_DNA"/>
</dbReference>
<evidence type="ECO:0000313" key="1">
    <source>
        <dbReference type="EMBL" id="VEI73382.1"/>
    </source>
</evidence>
<dbReference type="Proteomes" id="UP000270487">
    <property type="component" value="Chromosome"/>
</dbReference>
<organism evidence="1 2">
    <name type="scientific">Serratia fonticola</name>
    <dbReference type="NCBI Taxonomy" id="47917"/>
    <lineage>
        <taxon>Bacteria</taxon>
        <taxon>Pseudomonadati</taxon>
        <taxon>Pseudomonadota</taxon>
        <taxon>Gammaproteobacteria</taxon>
        <taxon>Enterobacterales</taxon>
        <taxon>Yersiniaceae</taxon>
        <taxon>Serratia</taxon>
    </lineage>
</organism>
<dbReference type="InterPro" id="IPR017560">
    <property type="entry name" value="Cyt_c_biogenesis_CcmI"/>
</dbReference>
<proteinExistence type="predicted"/>
<protein>
    <submittedName>
        <fullName evidence="1">Cytochrome c biogenesis factor</fullName>
    </submittedName>
</protein>
<evidence type="ECO:0000313" key="2">
    <source>
        <dbReference type="Proteomes" id="UP000270487"/>
    </source>
</evidence>
<dbReference type="NCBIfam" id="TIGR03142">
    <property type="entry name" value="cytochro_ccmI"/>
    <property type="match status" value="1"/>
</dbReference>
<name>A0A448T088_SERFO</name>
<dbReference type="AlphaFoldDB" id="A0A448T088"/>
<reference evidence="1 2" key="1">
    <citation type="submission" date="2018-12" db="EMBL/GenBank/DDBJ databases">
        <authorList>
            <consortium name="Pathogen Informatics"/>
        </authorList>
    </citation>
    <scope>NUCLEOTIDE SEQUENCE [LARGE SCALE GENOMIC DNA]</scope>
    <source>
        <strain evidence="1 2">NCTC13193</strain>
    </source>
</reference>
<gene>
    <name evidence="1" type="ORF">NCTC13193_04127</name>
</gene>
<sequence>MAFWLIIIVLLVGASALLVVPAMRQGKESTAASRDTLNKAFYQDRLDELAQDEDQGWLRNALNWSKSCNRTC</sequence>